<dbReference type="HOGENOM" id="CLU_1123152_0_0_7"/>
<protein>
    <submittedName>
        <fullName evidence="2">Uncharacterized protein</fullName>
    </submittedName>
</protein>
<reference evidence="3" key="1">
    <citation type="submission" date="2012-06" db="EMBL/GenBank/DDBJ databases">
        <title>Complete sequence of chromosome of Desulfomonile tiedjei DSM 6799.</title>
        <authorList>
            <person name="Lucas S."/>
            <person name="Copeland A."/>
            <person name="Lapidus A."/>
            <person name="Glavina del Rio T."/>
            <person name="Dalin E."/>
            <person name="Tice H."/>
            <person name="Bruce D."/>
            <person name="Goodwin L."/>
            <person name="Pitluck S."/>
            <person name="Peters L."/>
            <person name="Ovchinnikova G."/>
            <person name="Zeytun A."/>
            <person name="Lu M."/>
            <person name="Kyrpides N."/>
            <person name="Mavromatis K."/>
            <person name="Ivanova N."/>
            <person name="Brettin T."/>
            <person name="Detter J.C."/>
            <person name="Han C."/>
            <person name="Larimer F."/>
            <person name="Land M."/>
            <person name="Hauser L."/>
            <person name="Markowitz V."/>
            <person name="Cheng J.-F."/>
            <person name="Hugenholtz P."/>
            <person name="Woyke T."/>
            <person name="Wu D."/>
            <person name="Spring S."/>
            <person name="Schroeder M."/>
            <person name="Brambilla E."/>
            <person name="Klenk H.-P."/>
            <person name="Eisen J.A."/>
        </authorList>
    </citation>
    <scope>NUCLEOTIDE SEQUENCE [LARGE SCALE GENOMIC DNA]</scope>
    <source>
        <strain evidence="3">ATCC 49306 / DSM 6799 / DCB-1</strain>
    </source>
</reference>
<evidence type="ECO:0000313" key="2">
    <source>
        <dbReference type="EMBL" id="AFM27260.1"/>
    </source>
</evidence>
<feature type="region of interest" description="Disordered" evidence="1">
    <location>
        <begin position="221"/>
        <end position="247"/>
    </location>
</feature>
<sequence length="247" mass="27194">MENPGKQKDLEEVRNQAYARLMRDIPFCIEALKGGELKLDTTPGNVAGRLGLIAYNTILVSMPAFPDLKYLEGFGTALAAAINDSQIDIWMYYDGYGNFNSLGELMERLRVRDMPTFIRTRNETFATSLKEDIFSVFRAPNRFEKQIIMSDVDMNNVYSTAVNNLLDVYMYIWKCSGMDMSHPSYSAPPGTVIARPSRRRILVGGGGSRISAPAAAQVAETVSQSIEVSPAEAAPVAPPPPPPPLQP</sequence>
<dbReference type="AlphaFoldDB" id="I4CCG9"/>
<gene>
    <name evidence="2" type="ordered locus">Desti_4636</name>
</gene>
<name>I4CCG9_DESTA</name>
<proteinExistence type="predicted"/>
<evidence type="ECO:0000313" key="3">
    <source>
        <dbReference type="Proteomes" id="UP000006055"/>
    </source>
</evidence>
<feature type="compositionally biased region" description="Pro residues" evidence="1">
    <location>
        <begin position="236"/>
        <end position="247"/>
    </location>
</feature>
<organism evidence="2 3">
    <name type="scientific">Desulfomonile tiedjei (strain ATCC 49306 / DSM 6799 / DCB-1)</name>
    <dbReference type="NCBI Taxonomy" id="706587"/>
    <lineage>
        <taxon>Bacteria</taxon>
        <taxon>Pseudomonadati</taxon>
        <taxon>Thermodesulfobacteriota</taxon>
        <taxon>Desulfomonilia</taxon>
        <taxon>Desulfomonilales</taxon>
        <taxon>Desulfomonilaceae</taxon>
        <taxon>Desulfomonile</taxon>
    </lineage>
</organism>
<evidence type="ECO:0000256" key="1">
    <source>
        <dbReference type="SAM" id="MobiDB-lite"/>
    </source>
</evidence>
<dbReference type="EMBL" id="CP003360">
    <property type="protein sequence ID" value="AFM27260.1"/>
    <property type="molecule type" value="Genomic_DNA"/>
</dbReference>
<dbReference type="KEGG" id="dti:Desti_4636"/>
<dbReference type="Proteomes" id="UP000006055">
    <property type="component" value="Chromosome"/>
</dbReference>
<keyword evidence="3" id="KW-1185">Reference proteome</keyword>
<accession>I4CCG9</accession>